<name>A0ABT0XEE0_9BACI</name>
<organism evidence="6 7">
    <name type="scientific">Alkalicoccobacillus plakortidis</name>
    <dbReference type="NCBI Taxonomy" id="444060"/>
    <lineage>
        <taxon>Bacteria</taxon>
        <taxon>Bacillati</taxon>
        <taxon>Bacillota</taxon>
        <taxon>Bacilli</taxon>
        <taxon>Bacillales</taxon>
        <taxon>Bacillaceae</taxon>
        <taxon>Alkalicoccobacillus</taxon>
    </lineage>
</organism>
<dbReference type="HAMAP" id="MF_01804">
    <property type="entry name" value="ScpB"/>
    <property type="match status" value="1"/>
</dbReference>
<evidence type="ECO:0000256" key="5">
    <source>
        <dbReference type="HAMAP-Rule" id="MF_01804"/>
    </source>
</evidence>
<evidence type="ECO:0000256" key="1">
    <source>
        <dbReference type="ARBA" id="ARBA00022490"/>
    </source>
</evidence>
<dbReference type="Pfam" id="PF04079">
    <property type="entry name" value="SMC_ScpB"/>
    <property type="match status" value="1"/>
</dbReference>
<dbReference type="Gene3D" id="1.10.10.10">
    <property type="entry name" value="Winged helix-like DNA-binding domain superfamily/Winged helix DNA-binding domain"/>
    <property type="match status" value="2"/>
</dbReference>
<dbReference type="InterPro" id="IPR005234">
    <property type="entry name" value="ScpB_csome_segregation"/>
</dbReference>
<comment type="caution">
    <text evidence="6">The sequence shown here is derived from an EMBL/GenBank/DDBJ whole genome shotgun (WGS) entry which is preliminary data.</text>
</comment>
<comment type="subunit">
    <text evidence="5">Homodimer. Homodimerization may be required to stabilize the binding of ScpA to the Smc head domains. Component of a cohesin-like complex composed of ScpA, ScpB and the Smc homodimer, in which ScpA and ScpB bind to the head domain of Smc. The presence of the three proteins is required for the association of the complex with DNA.</text>
</comment>
<evidence type="ECO:0000313" key="7">
    <source>
        <dbReference type="Proteomes" id="UP001203665"/>
    </source>
</evidence>
<comment type="subcellular location">
    <subcellularLocation>
        <location evidence="5">Cytoplasm</location>
    </subcellularLocation>
    <text evidence="5">Associated with two foci at the outer edges of the nucleoid region in young cells, and at four foci within both cell halves in older cells.</text>
</comment>
<evidence type="ECO:0000256" key="2">
    <source>
        <dbReference type="ARBA" id="ARBA00022618"/>
    </source>
</evidence>
<keyword evidence="4 5" id="KW-0131">Cell cycle</keyword>
<gene>
    <name evidence="5 6" type="primary">scpB</name>
    <name evidence="6" type="ORF">NDM98_01200</name>
</gene>
<keyword evidence="7" id="KW-1185">Reference proteome</keyword>
<keyword evidence="3 5" id="KW-0159">Chromosome partition</keyword>
<dbReference type="InterPro" id="IPR036388">
    <property type="entry name" value="WH-like_DNA-bd_sf"/>
</dbReference>
<protein>
    <recommendedName>
        <fullName evidence="5">Segregation and condensation protein B</fullName>
    </recommendedName>
</protein>
<reference evidence="6" key="1">
    <citation type="submission" date="2022-06" db="EMBL/GenBank/DDBJ databases">
        <title>Alkalicoccobacillus porphyridii sp. nov., isolated from a marine red alga, Porphyridium purpureum and reclassification of Shouchella plakortidis and Shouchella gibsonii as Alkalicoccobacillus plakortidis comb. nov. and Alkalicoccobacillus gibsonii comb. nov.</title>
        <authorList>
            <person name="Kim K.H."/>
            <person name="Lee J.K."/>
            <person name="Han D.M."/>
            <person name="Baek J.H."/>
            <person name="Jeon C.O."/>
        </authorList>
    </citation>
    <scope>NUCLEOTIDE SEQUENCE</scope>
    <source>
        <strain evidence="6">DSM 19153</strain>
    </source>
</reference>
<accession>A0ABT0XEE0</accession>
<dbReference type="PIRSF" id="PIRSF019345">
    <property type="entry name" value="ScpB"/>
    <property type="match status" value="1"/>
</dbReference>
<keyword evidence="1 5" id="KW-0963">Cytoplasm</keyword>
<dbReference type="RefSeq" id="WP_251603599.1">
    <property type="nucleotide sequence ID" value="NZ_JAMQJY010000001.1"/>
</dbReference>
<comment type="function">
    <text evidence="5">Participates in chromosomal partition during cell division. May act via the formation of a condensin-like complex containing Smc and ScpA that pull DNA away from mid-cell into both cell halves.</text>
</comment>
<dbReference type="Proteomes" id="UP001203665">
    <property type="component" value="Unassembled WGS sequence"/>
</dbReference>
<dbReference type="PANTHER" id="PTHR34298:SF2">
    <property type="entry name" value="SEGREGATION AND CONDENSATION PROTEIN B"/>
    <property type="match status" value="1"/>
</dbReference>
<keyword evidence="2 5" id="KW-0132">Cell division</keyword>
<evidence type="ECO:0000313" key="6">
    <source>
        <dbReference type="EMBL" id="MCM2674269.1"/>
    </source>
</evidence>
<comment type="similarity">
    <text evidence="5">Belongs to the ScpB family.</text>
</comment>
<dbReference type="EMBL" id="JAMQJY010000001">
    <property type="protein sequence ID" value="MCM2674269.1"/>
    <property type="molecule type" value="Genomic_DNA"/>
</dbReference>
<dbReference type="SUPFAM" id="SSF46785">
    <property type="entry name" value="Winged helix' DNA-binding domain"/>
    <property type="match status" value="2"/>
</dbReference>
<evidence type="ECO:0000256" key="4">
    <source>
        <dbReference type="ARBA" id="ARBA00023306"/>
    </source>
</evidence>
<dbReference type="InterPro" id="IPR036390">
    <property type="entry name" value="WH_DNA-bd_sf"/>
</dbReference>
<evidence type="ECO:0000256" key="3">
    <source>
        <dbReference type="ARBA" id="ARBA00022829"/>
    </source>
</evidence>
<proteinExistence type="inferred from homology"/>
<dbReference type="PANTHER" id="PTHR34298">
    <property type="entry name" value="SEGREGATION AND CONDENSATION PROTEIN B"/>
    <property type="match status" value="1"/>
</dbReference>
<dbReference type="NCBIfam" id="TIGR00281">
    <property type="entry name" value="SMC-Scp complex subunit ScpB"/>
    <property type="match status" value="1"/>
</dbReference>
<sequence>MKKEDLHAAIEGLLFVTGDEGLTYKQLSEVLELEESQINEAVSSLKQLFAESNRGIQIIETAGILKLATLSEHTAYFKKLASSPVHSGLSRAALETLAIVAYKQPITRLDIDEVRGVKSEKSLQSLVSKLLVTDVGRVSGTGRAILYGTTSYFLDHFGLSSIDELPPLPENEEDDLMEDEADLFFKKMSETEFQNE</sequence>